<keyword evidence="2" id="KW-0548">Nucleotidyltransferase</keyword>
<dbReference type="Gene3D" id="3.30.420.10">
    <property type="entry name" value="Ribonuclease H-like superfamily/Ribonuclease H"/>
    <property type="match status" value="1"/>
</dbReference>
<dbReference type="SUPFAM" id="SSF53098">
    <property type="entry name" value="Ribonuclease H-like"/>
    <property type="match status" value="1"/>
</dbReference>
<dbReference type="GO" id="GO:0003964">
    <property type="term" value="F:RNA-directed DNA polymerase activity"/>
    <property type="evidence" value="ECO:0007669"/>
    <property type="project" value="UniProtKB-KW"/>
</dbReference>
<dbReference type="PROSITE" id="PS50994">
    <property type="entry name" value="INTEGRASE"/>
    <property type="match status" value="1"/>
</dbReference>
<accession>A0A7K6GN15</accession>
<dbReference type="InterPro" id="IPR012337">
    <property type="entry name" value="RNaseH-like_sf"/>
</dbReference>
<organism evidence="8 9">
    <name type="scientific">Malurus elegans</name>
    <name type="common">Red-winged fairywren</name>
    <dbReference type="NCBI Taxonomy" id="720584"/>
    <lineage>
        <taxon>Eukaryota</taxon>
        <taxon>Metazoa</taxon>
        <taxon>Chordata</taxon>
        <taxon>Craniata</taxon>
        <taxon>Vertebrata</taxon>
        <taxon>Euteleostomi</taxon>
        <taxon>Archelosauria</taxon>
        <taxon>Archosauria</taxon>
        <taxon>Dinosauria</taxon>
        <taxon>Saurischia</taxon>
        <taxon>Theropoda</taxon>
        <taxon>Coelurosauria</taxon>
        <taxon>Aves</taxon>
        <taxon>Neognathae</taxon>
        <taxon>Neoaves</taxon>
        <taxon>Telluraves</taxon>
        <taxon>Australaves</taxon>
        <taxon>Passeriformes</taxon>
        <taxon>Meliphagoidea</taxon>
        <taxon>Maluridae</taxon>
        <taxon>Malurus</taxon>
    </lineage>
</organism>
<evidence type="ECO:0000313" key="8">
    <source>
        <dbReference type="EMBL" id="NWV64745.1"/>
    </source>
</evidence>
<reference evidence="8 9" key="1">
    <citation type="submission" date="2019-09" db="EMBL/GenBank/DDBJ databases">
        <title>Bird 10,000 Genomes (B10K) Project - Family phase.</title>
        <authorList>
            <person name="Zhang G."/>
        </authorList>
    </citation>
    <scope>NUCLEOTIDE SEQUENCE [LARGE SCALE GENOMIC DNA]</scope>
    <source>
        <strain evidence="8">B10K-DU-029-44</strain>
        <tissue evidence="8">Heart</tissue>
    </source>
</reference>
<dbReference type="InterPro" id="IPR036397">
    <property type="entry name" value="RNaseH_sf"/>
</dbReference>
<dbReference type="GO" id="GO:0035613">
    <property type="term" value="F:RNA stem-loop binding"/>
    <property type="evidence" value="ECO:0007669"/>
    <property type="project" value="TreeGrafter"/>
</dbReference>
<evidence type="ECO:0000259" key="7">
    <source>
        <dbReference type="PROSITE" id="PS50994"/>
    </source>
</evidence>
<dbReference type="GO" id="GO:0015074">
    <property type="term" value="P:DNA integration"/>
    <property type="evidence" value="ECO:0007669"/>
    <property type="project" value="InterPro"/>
</dbReference>
<dbReference type="GO" id="GO:0016787">
    <property type="term" value="F:hydrolase activity"/>
    <property type="evidence" value="ECO:0007669"/>
    <property type="project" value="UniProtKB-KW"/>
</dbReference>
<dbReference type="PANTHER" id="PTHR41694">
    <property type="entry name" value="ENDOGENOUS RETROVIRUS GROUP K MEMBER POL PROTEIN"/>
    <property type="match status" value="1"/>
</dbReference>
<sequence>SVEHTTRIPHIPTSQARVERAHKTIKEYLAKQKKTTEDDPSSKLQQVLFTLTFLSLAEEAKQLPVVTHYSHV</sequence>
<name>A0A7K6GN15_9PASS</name>
<evidence type="ECO:0000256" key="2">
    <source>
        <dbReference type="ARBA" id="ARBA00022695"/>
    </source>
</evidence>
<keyword evidence="5" id="KW-0378">Hydrolase</keyword>
<keyword evidence="9" id="KW-1185">Reference proteome</keyword>
<protein>
    <submittedName>
        <fullName evidence="8">IGEB protein</fullName>
    </submittedName>
</protein>
<dbReference type="PANTHER" id="PTHR41694:SF3">
    <property type="entry name" value="RNA-DIRECTED DNA POLYMERASE-RELATED"/>
    <property type="match status" value="1"/>
</dbReference>
<feature type="non-terminal residue" evidence="8">
    <location>
        <position position="72"/>
    </location>
</feature>
<proteinExistence type="predicted"/>
<keyword evidence="6" id="KW-0695">RNA-directed DNA polymerase</keyword>
<evidence type="ECO:0000256" key="1">
    <source>
        <dbReference type="ARBA" id="ARBA00022679"/>
    </source>
</evidence>
<evidence type="ECO:0000256" key="3">
    <source>
        <dbReference type="ARBA" id="ARBA00022722"/>
    </source>
</evidence>
<gene>
    <name evidence="8" type="primary">Iap</name>
    <name evidence="8" type="ORF">MALELE_R15353</name>
</gene>
<feature type="domain" description="Integrase catalytic" evidence="7">
    <location>
        <begin position="1"/>
        <end position="72"/>
    </location>
</feature>
<keyword evidence="1" id="KW-0808">Transferase</keyword>
<evidence type="ECO:0000256" key="4">
    <source>
        <dbReference type="ARBA" id="ARBA00022759"/>
    </source>
</evidence>
<comment type="caution">
    <text evidence="8">The sequence shown here is derived from an EMBL/GenBank/DDBJ whole genome shotgun (WGS) entry which is preliminary data.</text>
</comment>
<keyword evidence="3" id="KW-0540">Nuclease</keyword>
<evidence type="ECO:0000256" key="5">
    <source>
        <dbReference type="ARBA" id="ARBA00022801"/>
    </source>
</evidence>
<keyword evidence="4" id="KW-0255">Endonuclease</keyword>
<dbReference type="Proteomes" id="UP000564407">
    <property type="component" value="Unassembled WGS sequence"/>
</dbReference>
<dbReference type="InterPro" id="IPR001584">
    <property type="entry name" value="Integrase_cat-core"/>
</dbReference>
<evidence type="ECO:0000313" key="9">
    <source>
        <dbReference type="Proteomes" id="UP000564407"/>
    </source>
</evidence>
<feature type="non-terminal residue" evidence="8">
    <location>
        <position position="1"/>
    </location>
</feature>
<dbReference type="AlphaFoldDB" id="A0A7K6GN15"/>
<dbReference type="GO" id="GO:0004519">
    <property type="term" value="F:endonuclease activity"/>
    <property type="evidence" value="ECO:0007669"/>
    <property type="project" value="UniProtKB-KW"/>
</dbReference>
<evidence type="ECO:0000256" key="6">
    <source>
        <dbReference type="ARBA" id="ARBA00022918"/>
    </source>
</evidence>
<dbReference type="EMBL" id="VZRP01010580">
    <property type="protein sequence ID" value="NWV64745.1"/>
    <property type="molecule type" value="Genomic_DNA"/>
</dbReference>